<dbReference type="PRINTS" id="PR00038">
    <property type="entry name" value="HTHLUXR"/>
</dbReference>
<name>A0ABS8WAT1_9GAMM</name>
<dbReference type="PANTHER" id="PTHR44688">
    <property type="entry name" value="DNA-BINDING TRANSCRIPTIONAL ACTIVATOR DEVR_DOSR"/>
    <property type="match status" value="1"/>
</dbReference>
<dbReference type="SMART" id="SM00421">
    <property type="entry name" value="HTH_LUXR"/>
    <property type="match status" value="1"/>
</dbReference>
<organism evidence="5 6">
    <name type="scientific">Motilimonas cestriensis</name>
    <dbReference type="NCBI Taxonomy" id="2742685"/>
    <lineage>
        <taxon>Bacteria</taxon>
        <taxon>Pseudomonadati</taxon>
        <taxon>Pseudomonadota</taxon>
        <taxon>Gammaproteobacteria</taxon>
        <taxon>Alteromonadales</taxon>
        <taxon>Alteromonadales genera incertae sedis</taxon>
        <taxon>Motilimonas</taxon>
    </lineage>
</organism>
<dbReference type="InterPro" id="IPR011990">
    <property type="entry name" value="TPR-like_helical_dom_sf"/>
</dbReference>
<protein>
    <submittedName>
        <fullName evidence="5">HTH-type transcriptional regulator MalT</fullName>
    </submittedName>
</protein>
<proteinExistence type="predicted"/>
<accession>A0ABS8WAT1</accession>
<evidence type="ECO:0000256" key="1">
    <source>
        <dbReference type="ARBA" id="ARBA00023015"/>
    </source>
</evidence>
<dbReference type="InterPro" id="IPR059106">
    <property type="entry name" value="WHD_MalT"/>
</dbReference>
<dbReference type="Proteomes" id="UP001201273">
    <property type="component" value="Unassembled WGS sequence"/>
</dbReference>
<dbReference type="Gene3D" id="1.25.40.10">
    <property type="entry name" value="Tetratricopeptide repeat domain"/>
    <property type="match status" value="1"/>
</dbReference>
<dbReference type="InterPro" id="IPR000792">
    <property type="entry name" value="Tscrpt_reg_LuxR_C"/>
</dbReference>
<dbReference type="PROSITE" id="PS50043">
    <property type="entry name" value="HTH_LUXR_2"/>
    <property type="match status" value="1"/>
</dbReference>
<dbReference type="InterPro" id="IPR041617">
    <property type="entry name" value="TPR_MalT"/>
</dbReference>
<dbReference type="Gene3D" id="1.10.10.10">
    <property type="entry name" value="Winged helix-like DNA-binding domain superfamily/Winged helix DNA-binding domain"/>
    <property type="match status" value="1"/>
</dbReference>
<dbReference type="InterPro" id="IPR027417">
    <property type="entry name" value="P-loop_NTPase"/>
</dbReference>
<keyword evidence="1" id="KW-0805">Transcription regulation</keyword>
<dbReference type="PROSITE" id="PS00622">
    <property type="entry name" value="HTH_LUXR_1"/>
    <property type="match status" value="1"/>
</dbReference>
<dbReference type="InterPro" id="IPR036388">
    <property type="entry name" value="WH-like_DNA-bd_sf"/>
</dbReference>
<dbReference type="RefSeq" id="WP_233053796.1">
    <property type="nucleotide sequence ID" value="NZ_JAIMJA010000016.1"/>
</dbReference>
<keyword evidence="2" id="KW-0238">DNA-binding</keyword>
<evidence type="ECO:0000313" key="6">
    <source>
        <dbReference type="Proteomes" id="UP001201273"/>
    </source>
</evidence>
<dbReference type="InterPro" id="IPR016032">
    <property type="entry name" value="Sig_transdc_resp-reg_C-effctor"/>
</dbReference>
<dbReference type="SUPFAM" id="SSF48452">
    <property type="entry name" value="TPR-like"/>
    <property type="match status" value="1"/>
</dbReference>
<sequence length="898" mass="102796">MLIASKISQPDILQSLIDRPRLHDVLQHCDSTKLILVCAPAGYSKTSTILQWSKTQPNVAWYGLDKFDDDQHRFASYLIQTIYNNIQSACEKTLQMVQQRSFANLTTLFTQLFDEINQTQLPLTLVLDDYHCISQPEIHQAMKLFIKYMPANWKVVISSRIRPPLALSSLHLKQELIEVNTEMLAFDLKEVTAFFHLRLNFEIDSDTLSQLKNRVEGWPSSLQLVALTAKNPEHFLQCADQVARSQHSHLWDYLEDEVFEPLSEQKKQLLLDIAPLKLVDGEMVNQLTGRHDGQELLEQFEAEGLFLIAQDVQKQWFSFHSLFKGFLLHKKAKSPDRQGDDYKIAKIWLQRDMPIHALPHVLYTQDIELVTELLLESGWSIFHQGELSSLDLCFELLGQGFLNHPKLILLKAWMYQIRHQNDQVKPLLEQARAWLEQHHIAIPVELSAEFDALEAQVAISQGKVETALLKANSAMAQLTGEVPRISIIAQSVIGEAYHCQGRLHQAFEQQETVKQLSVKHQQYQSAAWAMYQQVELLYAQANKQEAERLLQVLIGLIKEHNLDQLPLFTFPLHFNALLAYQNDDLDLAQELSEQVYTIASLYGDQWLLSCYSLQAKIALEQGDEARGKALVENIERLLHSKQYHSDWVANANYARLKYWRFTGDYCAIRQWLETAPEPETAFNRFDQCHCRNRIRAQVQLGQLEQAKTLCLKLINDARQCQLQVEINRNQILLSSIELKLNNKASAKASLAMALDASLFTGLSNCFIRHGQKLIPLLLELEKEVSVTKAVKEKISQLLALAKYSPEQPIEAPFDAIKVSKILEHPKVPSLVKNIPLTSREWQVLGFIYSGYTNDKISQTMKVAPTTVKSHIRNIYQKLGLTGRDEAIDLSNQLLSLSY</sequence>
<reference evidence="5 6" key="1">
    <citation type="journal article" date="2022" name="Environ. Microbiol. Rep.">
        <title>Eco-phylogenetic analyses reveal divergent evolution of vitamin B12 metabolism in the marine bacterial family 'Psychromonadaceae'.</title>
        <authorList>
            <person name="Jin X."/>
            <person name="Yang Y."/>
            <person name="Cao H."/>
            <person name="Gao B."/>
            <person name="Zhao Z."/>
        </authorList>
    </citation>
    <scope>NUCLEOTIDE SEQUENCE [LARGE SCALE GENOMIC DNA]</scope>
    <source>
        <strain evidence="5 6">MKS20</strain>
    </source>
</reference>
<dbReference type="Pfam" id="PF25873">
    <property type="entry name" value="WHD_MalT"/>
    <property type="match status" value="1"/>
</dbReference>
<dbReference type="Pfam" id="PF00196">
    <property type="entry name" value="GerE"/>
    <property type="match status" value="1"/>
</dbReference>
<gene>
    <name evidence="5" type="primary">malT</name>
    <name evidence="5" type="ORF">K6Y31_15125</name>
</gene>
<comment type="caution">
    <text evidence="5">The sequence shown here is derived from an EMBL/GenBank/DDBJ whole genome shotgun (WGS) entry which is preliminary data.</text>
</comment>
<dbReference type="EMBL" id="JAIMJA010000016">
    <property type="protein sequence ID" value="MCE2596144.1"/>
    <property type="molecule type" value="Genomic_DNA"/>
</dbReference>
<evidence type="ECO:0000256" key="2">
    <source>
        <dbReference type="ARBA" id="ARBA00023125"/>
    </source>
</evidence>
<dbReference type="PANTHER" id="PTHR44688:SF16">
    <property type="entry name" value="DNA-BINDING TRANSCRIPTIONAL ACTIVATOR DEVR_DOSR"/>
    <property type="match status" value="1"/>
</dbReference>
<keyword evidence="3" id="KW-0804">Transcription</keyword>
<dbReference type="SUPFAM" id="SSF52540">
    <property type="entry name" value="P-loop containing nucleoside triphosphate hydrolases"/>
    <property type="match status" value="1"/>
</dbReference>
<feature type="domain" description="HTH luxR-type" evidence="4">
    <location>
        <begin position="829"/>
        <end position="894"/>
    </location>
</feature>
<dbReference type="Pfam" id="PF17874">
    <property type="entry name" value="TPR_MalT"/>
    <property type="match status" value="1"/>
</dbReference>
<keyword evidence="6" id="KW-1185">Reference proteome</keyword>
<dbReference type="NCBIfam" id="NF003420">
    <property type="entry name" value="PRK04841.1"/>
    <property type="match status" value="1"/>
</dbReference>
<dbReference type="SUPFAM" id="SSF46894">
    <property type="entry name" value="C-terminal effector domain of the bipartite response regulators"/>
    <property type="match status" value="1"/>
</dbReference>
<evidence type="ECO:0000313" key="5">
    <source>
        <dbReference type="EMBL" id="MCE2596144.1"/>
    </source>
</evidence>
<evidence type="ECO:0000256" key="3">
    <source>
        <dbReference type="ARBA" id="ARBA00023163"/>
    </source>
</evidence>
<dbReference type="CDD" id="cd06170">
    <property type="entry name" value="LuxR_C_like"/>
    <property type="match status" value="1"/>
</dbReference>
<evidence type="ECO:0000259" key="4">
    <source>
        <dbReference type="PROSITE" id="PS50043"/>
    </source>
</evidence>